<dbReference type="GO" id="GO:0006680">
    <property type="term" value="P:glucosylceramide catabolic process"/>
    <property type="evidence" value="ECO:0007669"/>
    <property type="project" value="TreeGrafter"/>
</dbReference>
<evidence type="ECO:0000313" key="8">
    <source>
        <dbReference type="EMBL" id="EGG52156.1"/>
    </source>
</evidence>
<dbReference type="Proteomes" id="UP000005546">
    <property type="component" value="Unassembled WGS sequence"/>
</dbReference>
<evidence type="ECO:0000256" key="4">
    <source>
        <dbReference type="RuleBase" id="RU361188"/>
    </source>
</evidence>
<dbReference type="OrthoDB" id="9806701at2"/>
<dbReference type="Pfam" id="PF17189">
    <property type="entry name" value="Glyco_hydro_30C"/>
    <property type="match status" value="1"/>
</dbReference>
<evidence type="ECO:0000256" key="5">
    <source>
        <dbReference type="SAM" id="SignalP"/>
    </source>
</evidence>
<dbReference type="InterPro" id="IPR033452">
    <property type="entry name" value="GH30_C"/>
</dbReference>
<gene>
    <name evidence="8" type="ORF">HMPREF9442_02514</name>
</gene>
<accession>F3QWD2</accession>
<comment type="similarity">
    <text evidence="1 4">Belongs to the glycosyl hydrolase 30 family.</text>
</comment>
<dbReference type="InterPro" id="IPR013780">
    <property type="entry name" value="Glyco_hydro_b"/>
</dbReference>
<keyword evidence="3 4" id="KW-0378">Hydrolase</keyword>
<dbReference type="RefSeq" id="WP_008628506.1">
    <property type="nucleotide sequence ID" value="NZ_GL883869.1"/>
</dbReference>
<comment type="caution">
    <text evidence="8">The sequence shown here is derived from an EMBL/GenBank/DDBJ whole genome shotgun (WGS) entry which is preliminary data.</text>
</comment>
<dbReference type="PRINTS" id="PR00843">
    <property type="entry name" value="GLHYDRLASE30"/>
</dbReference>
<dbReference type="eggNOG" id="COG5520">
    <property type="taxonomic scope" value="Bacteria"/>
</dbReference>
<sequence>MKRNVLLWIGLGCTYLSVAAQQIEMVTTTATERWKGQKVKVLKNDGRKADVYVYTDSLMQEVDGFGGTFNELGWDALQCLDAEERGKVMEALFAKEGINFAYGRTPIACSDYAFAYYSYDDVKDDYEMRNFNVGRDRYTLIPYIKEALKLRPDLKLWASPWTPPIWMKINEHYSLKSHGVDKLGTGHNRLDPRRATFIHTTGFNMQVGYLEAYALYFSKYIQEYRKNGVNISMVMPQNEIAWQPAWPSCTWRPEDLAIFVGKFLAPQFKKDSIDTEIWLGTVNYPNPDYVRAFLKDKDAAAAIDGIGVQWTGKQALPVIQHEYPRYRYMQTENECGDGENDWTSLERSWKAVVHCFNHGVSSYMYWNMVLDETGKSGWDWAQNSLVRVNRQTREVVYTDEFYLMKHLSHFVQPGSRRLKVSAPGNMLAFRNHEGKTVVVTYNSGPQPEKRNLQIGGQRLEFELPPLSLSTLVCG</sequence>
<dbReference type="AlphaFoldDB" id="F3QWD2"/>
<keyword evidence="4" id="KW-0326">Glycosidase</keyword>
<dbReference type="GO" id="GO:0016020">
    <property type="term" value="C:membrane"/>
    <property type="evidence" value="ECO:0007669"/>
    <property type="project" value="GOC"/>
</dbReference>
<evidence type="ECO:0000256" key="1">
    <source>
        <dbReference type="ARBA" id="ARBA00005382"/>
    </source>
</evidence>
<feature type="signal peptide" evidence="5">
    <location>
        <begin position="1"/>
        <end position="19"/>
    </location>
</feature>
<evidence type="ECO:0000256" key="2">
    <source>
        <dbReference type="ARBA" id="ARBA00022729"/>
    </source>
</evidence>
<reference evidence="8 9" key="1">
    <citation type="submission" date="2011-02" db="EMBL/GenBank/DDBJ databases">
        <authorList>
            <person name="Weinstock G."/>
            <person name="Sodergren E."/>
            <person name="Clifton S."/>
            <person name="Fulton L."/>
            <person name="Fulton B."/>
            <person name="Courtney L."/>
            <person name="Fronick C."/>
            <person name="Harrison M."/>
            <person name="Strong C."/>
            <person name="Farmer C."/>
            <person name="Delahaunty K."/>
            <person name="Markovic C."/>
            <person name="Hall O."/>
            <person name="Minx P."/>
            <person name="Tomlinson C."/>
            <person name="Mitreva M."/>
            <person name="Hou S."/>
            <person name="Chen J."/>
            <person name="Wollam A."/>
            <person name="Pepin K.H."/>
            <person name="Johnson M."/>
            <person name="Bhonagiri V."/>
            <person name="Zhang X."/>
            <person name="Suruliraj S."/>
            <person name="Warren W."/>
            <person name="Chinwalla A."/>
            <person name="Mardis E.R."/>
            <person name="Wilson R.K."/>
        </authorList>
    </citation>
    <scope>NUCLEOTIDE SEQUENCE [LARGE SCALE GENOMIC DNA]</scope>
    <source>
        <strain evidence="8 9">YIT 11841</strain>
    </source>
</reference>
<dbReference type="InterPro" id="IPR033453">
    <property type="entry name" value="Glyco_hydro_30_TIM-barrel"/>
</dbReference>
<feature type="chain" id="PRO_5003305543" evidence="5">
    <location>
        <begin position="20"/>
        <end position="474"/>
    </location>
</feature>
<dbReference type="SUPFAM" id="SSF51445">
    <property type="entry name" value="(Trans)glycosidases"/>
    <property type="match status" value="1"/>
</dbReference>
<keyword evidence="2 5" id="KW-0732">Signal</keyword>
<dbReference type="STRING" id="762982.HMPREF9442_02514"/>
<organism evidence="8 9">
    <name type="scientific">Paraprevotella xylaniphila YIT 11841</name>
    <dbReference type="NCBI Taxonomy" id="762982"/>
    <lineage>
        <taxon>Bacteria</taxon>
        <taxon>Pseudomonadati</taxon>
        <taxon>Bacteroidota</taxon>
        <taxon>Bacteroidia</taxon>
        <taxon>Bacteroidales</taxon>
        <taxon>Prevotellaceae</taxon>
        <taxon>Paraprevotella</taxon>
    </lineage>
</organism>
<dbReference type="HOGENOM" id="CLU_014379_4_0_10"/>
<evidence type="ECO:0000313" key="9">
    <source>
        <dbReference type="Proteomes" id="UP000005546"/>
    </source>
</evidence>
<evidence type="ECO:0000259" key="6">
    <source>
        <dbReference type="Pfam" id="PF02055"/>
    </source>
</evidence>
<dbReference type="Gene3D" id="2.60.40.1180">
    <property type="entry name" value="Golgi alpha-mannosidase II"/>
    <property type="match status" value="1"/>
</dbReference>
<keyword evidence="9" id="KW-1185">Reference proteome</keyword>
<dbReference type="Gene3D" id="3.20.20.80">
    <property type="entry name" value="Glycosidases"/>
    <property type="match status" value="1"/>
</dbReference>
<dbReference type="EMBL" id="AFBR01000071">
    <property type="protein sequence ID" value="EGG52156.1"/>
    <property type="molecule type" value="Genomic_DNA"/>
</dbReference>
<feature type="domain" description="Glycosyl hydrolase family 30 beta sandwich" evidence="7">
    <location>
        <begin position="414"/>
        <end position="471"/>
    </location>
</feature>
<dbReference type="GO" id="GO:0004348">
    <property type="term" value="F:glucosylceramidase activity"/>
    <property type="evidence" value="ECO:0007669"/>
    <property type="project" value="InterPro"/>
</dbReference>
<dbReference type="PANTHER" id="PTHR11069:SF23">
    <property type="entry name" value="LYSOSOMAL ACID GLUCOSYLCERAMIDASE"/>
    <property type="match status" value="1"/>
</dbReference>
<protein>
    <submittedName>
        <fullName evidence="8">O-Glycosyl hydrolase family 30</fullName>
    </submittedName>
</protein>
<proteinExistence type="inferred from homology"/>
<dbReference type="InterPro" id="IPR017853">
    <property type="entry name" value="GH"/>
</dbReference>
<evidence type="ECO:0000259" key="7">
    <source>
        <dbReference type="Pfam" id="PF17189"/>
    </source>
</evidence>
<dbReference type="InterPro" id="IPR001139">
    <property type="entry name" value="Glyco_hydro_30"/>
</dbReference>
<name>F3QWD2_9BACT</name>
<feature type="domain" description="Glycosyl hydrolase family 30 TIM-barrel" evidence="6">
    <location>
        <begin position="62"/>
        <end position="411"/>
    </location>
</feature>
<dbReference type="PANTHER" id="PTHR11069">
    <property type="entry name" value="GLUCOSYLCERAMIDASE"/>
    <property type="match status" value="1"/>
</dbReference>
<dbReference type="Pfam" id="PF02055">
    <property type="entry name" value="Glyco_hydro_30"/>
    <property type="match status" value="1"/>
</dbReference>
<evidence type="ECO:0000256" key="3">
    <source>
        <dbReference type="ARBA" id="ARBA00022801"/>
    </source>
</evidence>